<evidence type="ECO:0000259" key="3">
    <source>
        <dbReference type="PROSITE" id="PS50893"/>
    </source>
</evidence>
<dbReference type="InterPro" id="IPR017871">
    <property type="entry name" value="ABC_transporter-like_CS"/>
</dbReference>
<dbReference type="KEGG" id="ppac:PAP_01255"/>
<dbReference type="eggNOG" id="arCOG00194">
    <property type="taxonomic scope" value="Archaea"/>
</dbReference>
<dbReference type="InterPro" id="IPR003593">
    <property type="entry name" value="AAA+_ATPase"/>
</dbReference>
<dbReference type="GeneID" id="24841385"/>
<dbReference type="STRING" id="1343739.PAP_01255"/>
<dbReference type="CDD" id="cd03230">
    <property type="entry name" value="ABC_DR_subfamily_A"/>
    <property type="match status" value="1"/>
</dbReference>
<dbReference type="PANTHER" id="PTHR43038:SF3">
    <property type="entry name" value="ABC TRANSPORTER G FAMILY MEMBER 20 ISOFORM X1"/>
    <property type="match status" value="1"/>
</dbReference>
<dbReference type="Pfam" id="PF00005">
    <property type="entry name" value="ABC_tran"/>
    <property type="match status" value="1"/>
</dbReference>
<dbReference type="InterPro" id="IPR027417">
    <property type="entry name" value="P-loop_NTPase"/>
</dbReference>
<dbReference type="Proteomes" id="UP000027981">
    <property type="component" value="Chromosome"/>
</dbReference>
<dbReference type="PROSITE" id="PS50893">
    <property type="entry name" value="ABC_TRANSPORTER_2"/>
    <property type="match status" value="1"/>
</dbReference>
<organism evidence="4 5">
    <name type="scientific">Palaeococcus pacificus DY20341</name>
    <dbReference type="NCBI Taxonomy" id="1343739"/>
    <lineage>
        <taxon>Archaea</taxon>
        <taxon>Methanobacteriati</taxon>
        <taxon>Methanobacteriota</taxon>
        <taxon>Thermococci</taxon>
        <taxon>Thermococcales</taxon>
        <taxon>Thermococcaceae</taxon>
        <taxon>Palaeococcus</taxon>
    </lineage>
</organism>
<gene>
    <name evidence="4" type="ORF">PAP_01255</name>
</gene>
<evidence type="ECO:0000313" key="4">
    <source>
        <dbReference type="EMBL" id="AIF68693.1"/>
    </source>
</evidence>
<dbReference type="GO" id="GO:0016887">
    <property type="term" value="F:ATP hydrolysis activity"/>
    <property type="evidence" value="ECO:0007669"/>
    <property type="project" value="InterPro"/>
</dbReference>
<proteinExistence type="predicted"/>
<sequence>MGGDALIVRNLKKSYGHLVAVNGLSFKVSEGEIFGLLGPNGAGKTTTIKSILGLLKKDAGEVYILGKKMPNKEILKKVGYMPQELALYLDLTIEENLKFYARLYELTKEEFENKKEKILKLVGLEGFENKLIAELSGGMQRRVSLACALLHEPEFLILDEPTVGVDPHLRANFWEHFRELSKRGVTILITTHYMDEAMKCDRIAIVSEGNIVTVDNPNKIVKETNSENLEEAFLKLTLYGVRA</sequence>
<dbReference type="Gene3D" id="3.40.50.300">
    <property type="entry name" value="P-loop containing nucleotide triphosphate hydrolases"/>
    <property type="match status" value="1"/>
</dbReference>
<keyword evidence="2" id="KW-0067">ATP-binding</keyword>
<dbReference type="HOGENOM" id="CLU_000604_1_2_2"/>
<keyword evidence="1" id="KW-0547">Nucleotide-binding</keyword>
<keyword evidence="5" id="KW-1185">Reference proteome</keyword>
<dbReference type="SUPFAM" id="SSF52540">
    <property type="entry name" value="P-loop containing nucleoside triphosphate hydrolases"/>
    <property type="match status" value="1"/>
</dbReference>
<dbReference type="InterPro" id="IPR003439">
    <property type="entry name" value="ABC_transporter-like_ATP-bd"/>
</dbReference>
<reference evidence="5" key="1">
    <citation type="submission" date="2013-06" db="EMBL/GenBank/DDBJ databases">
        <title>Complete Genome Sequence of Hyperthermophilic Palaeococcus pacificus DY20341T, Isolated from a Deep-Sea Hydrothermal Sediments.</title>
        <authorList>
            <person name="Zeng X."/>
            <person name="Shao Z."/>
        </authorList>
    </citation>
    <scope>NUCLEOTIDE SEQUENCE [LARGE SCALE GENOMIC DNA]</scope>
    <source>
        <strain evidence="5">DY20341</strain>
    </source>
</reference>
<name>A0A075LW61_9EURY</name>
<dbReference type="AlphaFoldDB" id="A0A075LW61"/>
<evidence type="ECO:0000256" key="2">
    <source>
        <dbReference type="ARBA" id="ARBA00022840"/>
    </source>
</evidence>
<feature type="domain" description="ABC transporter" evidence="3">
    <location>
        <begin position="6"/>
        <end position="233"/>
    </location>
</feature>
<protein>
    <recommendedName>
        <fullName evidence="3">ABC transporter domain-containing protein</fullName>
    </recommendedName>
</protein>
<evidence type="ECO:0000313" key="5">
    <source>
        <dbReference type="Proteomes" id="UP000027981"/>
    </source>
</evidence>
<dbReference type="SMART" id="SM00382">
    <property type="entry name" value="AAA"/>
    <property type="match status" value="1"/>
</dbReference>
<dbReference type="RefSeq" id="WP_048164220.1">
    <property type="nucleotide sequence ID" value="NZ_CP006019.1"/>
</dbReference>
<dbReference type="GO" id="GO:0005524">
    <property type="term" value="F:ATP binding"/>
    <property type="evidence" value="ECO:0007669"/>
    <property type="project" value="UniProtKB-KW"/>
</dbReference>
<dbReference type="EMBL" id="CP006019">
    <property type="protein sequence ID" value="AIF68693.1"/>
    <property type="molecule type" value="Genomic_DNA"/>
</dbReference>
<accession>A0A075LW61</accession>
<evidence type="ECO:0000256" key="1">
    <source>
        <dbReference type="ARBA" id="ARBA00022741"/>
    </source>
</evidence>
<dbReference type="PANTHER" id="PTHR43038">
    <property type="entry name" value="ATP-BINDING CASSETTE, SUB-FAMILY H, MEMBER 1"/>
    <property type="match status" value="1"/>
</dbReference>
<reference evidence="4 5" key="2">
    <citation type="journal article" date="2015" name="Genome Announc.">
        <title>Complete Genome Sequence of Hyperthermophilic Piezophilic Archaeon Palaeococcus pacificus DY20341T, Isolated from Deep-Sea Hydrothermal Sediments.</title>
        <authorList>
            <person name="Zeng X."/>
            <person name="Jebbar M."/>
            <person name="Shao Z."/>
        </authorList>
    </citation>
    <scope>NUCLEOTIDE SEQUENCE [LARGE SCALE GENOMIC DNA]</scope>
    <source>
        <strain evidence="4 5">DY20341</strain>
    </source>
</reference>
<dbReference type="PROSITE" id="PS00211">
    <property type="entry name" value="ABC_TRANSPORTER_1"/>
    <property type="match status" value="1"/>
</dbReference>